<keyword evidence="1" id="KW-0732">Signal</keyword>
<gene>
    <name evidence="2" type="ORF">KGM_202432</name>
</gene>
<name>A0A212F368_DANPL</name>
<organism evidence="2 3">
    <name type="scientific">Danaus plexippus plexippus</name>
    <dbReference type="NCBI Taxonomy" id="278856"/>
    <lineage>
        <taxon>Eukaryota</taxon>
        <taxon>Metazoa</taxon>
        <taxon>Ecdysozoa</taxon>
        <taxon>Arthropoda</taxon>
        <taxon>Hexapoda</taxon>
        <taxon>Insecta</taxon>
        <taxon>Pterygota</taxon>
        <taxon>Neoptera</taxon>
        <taxon>Endopterygota</taxon>
        <taxon>Lepidoptera</taxon>
        <taxon>Glossata</taxon>
        <taxon>Ditrysia</taxon>
        <taxon>Papilionoidea</taxon>
        <taxon>Nymphalidae</taxon>
        <taxon>Danainae</taxon>
        <taxon>Danaini</taxon>
        <taxon>Danaina</taxon>
        <taxon>Danaus</taxon>
        <taxon>Danaus</taxon>
    </lineage>
</organism>
<accession>A0A212F368</accession>
<evidence type="ECO:0000256" key="1">
    <source>
        <dbReference type="SAM" id="SignalP"/>
    </source>
</evidence>
<comment type="caution">
    <text evidence="2">The sequence shown here is derived from an EMBL/GenBank/DDBJ whole genome shotgun (WGS) entry which is preliminary data.</text>
</comment>
<dbReference type="Proteomes" id="UP000007151">
    <property type="component" value="Unassembled WGS sequence"/>
</dbReference>
<sequence>MLKAVLCVLFFVEIGQIDGGALVPRWKRDESGVLNILTNHAQPIHADVKGDNEKVVPPKDVLYEGRSLRKSLPLNSRLDLVRAISRVVLETIPKEWKKYPKPALTNYHKPSENFLNPYVSNYESPIITSQAKAQNAEPEINMSLSLPQNQHIQPNAITDQIVTQLETTDNIIGEKPPNEQIQPIVVSSKNKKDDKQRICENIKFEDENNKNYEQSELKSPKELKLNEMKNNNTINEEVTTDKGINVNGSVYSDDSILFDNLKQENKEADVDVLIKEESNKSATHKEKYSELKEASTIKYIILAAGKISNTER</sequence>
<proteinExistence type="predicted"/>
<dbReference type="EMBL" id="AGBW02010626">
    <property type="protein sequence ID" value="OWR48162.1"/>
    <property type="molecule type" value="Genomic_DNA"/>
</dbReference>
<reference evidence="2 3" key="1">
    <citation type="journal article" date="2011" name="Cell">
        <title>The monarch butterfly genome yields insights into long-distance migration.</title>
        <authorList>
            <person name="Zhan S."/>
            <person name="Merlin C."/>
            <person name="Boore J.L."/>
            <person name="Reppert S.M."/>
        </authorList>
    </citation>
    <scope>NUCLEOTIDE SEQUENCE [LARGE SCALE GENOMIC DNA]</scope>
    <source>
        <strain evidence="2">F-2</strain>
    </source>
</reference>
<feature type="signal peptide" evidence="1">
    <location>
        <begin position="1"/>
        <end position="19"/>
    </location>
</feature>
<evidence type="ECO:0000313" key="3">
    <source>
        <dbReference type="Proteomes" id="UP000007151"/>
    </source>
</evidence>
<protein>
    <submittedName>
        <fullName evidence="2">Uncharacterized protein</fullName>
    </submittedName>
</protein>
<dbReference type="InParanoid" id="A0A212F368"/>
<dbReference type="AlphaFoldDB" id="A0A212F368"/>
<dbReference type="KEGG" id="dpl:KGM_202432"/>
<feature type="chain" id="PRO_5012284397" evidence="1">
    <location>
        <begin position="20"/>
        <end position="312"/>
    </location>
</feature>
<evidence type="ECO:0000313" key="2">
    <source>
        <dbReference type="EMBL" id="OWR48162.1"/>
    </source>
</evidence>
<keyword evidence="3" id="KW-1185">Reference proteome</keyword>